<keyword evidence="3" id="KW-1185">Reference proteome</keyword>
<dbReference type="GeneID" id="81401267"/>
<dbReference type="OrthoDB" id="4062651at2759"/>
<dbReference type="Proteomes" id="UP001149079">
    <property type="component" value="Unassembled WGS sequence"/>
</dbReference>
<accession>A0A9W9HBB3</accession>
<dbReference type="AlphaFoldDB" id="A0A9W9HBB3"/>
<dbReference type="RefSeq" id="XP_056524210.1">
    <property type="nucleotide sequence ID" value="XM_056662097.1"/>
</dbReference>
<evidence type="ECO:0000313" key="3">
    <source>
        <dbReference type="Proteomes" id="UP001149079"/>
    </source>
</evidence>
<reference evidence="2" key="1">
    <citation type="submission" date="2022-11" db="EMBL/GenBank/DDBJ databases">
        <authorList>
            <person name="Petersen C."/>
        </authorList>
    </citation>
    <scope>NUCLEOTIDE SEQUENCE</scope>
    <source>
        <strain evidence="2">IBT 22155</strain>
    </source>
</reference>
<evidence type="ECO:0000313" key="2">
    <source>
        <dbReference type="EMBL" id="KAJ5142566.1"/>
    </source>
</evidence>
<dbReference type="Gene3D" id="1.10.510.10">
    <property type="entry name" value="Transferase(Phosphotransferase) domain 1"/>
    <property type="match status" value="1"/>
</dbReference>
<dbReference type="PANTHER" id="PTHR44329">
    <property type="entry name" value="SERINE/THREONINE-PROTEIN KINASE TNNI3K-RELATED"/>
    <property type="match status" value="1"/>
</dbReference>
<dbReference type="GO" id="GO:0004674">
    <property type="term" value="F:protein serine/threonine kinase activity"/>
    <property type="evidence" value="ECO:0007669"/>
    <property type="project" value="TreeGrafter"/>
</dbReference>
<evidence type="ECO:0000259" key="1">
    <source>
        <dbReference type="PROSITE" id="PS50011"/>
    </source>
</evidence>
<gene>
    <name evidence="2" type="ORF">N7515_001353</name>
</gene>
<dbReference type="InterPro" id="IPR051681">
    <property type="entry name" value="Ser/Thr_Kinases-Pseudokinases"/>
</dbReference>
<proteinExistence type="predicted"/>
<dbReference type="Pfam" id="PF00069">
    <property type="entry name" value="Pkinase"/>
    <property type="match status" value="1"/>
</dbReference>
<keyword evidence="2" id="KW-0418">Kinase</keyword>
<dbReference type="SUPFAM" id="SSF56112">
    <property type="entry name" value="Protein kinase-like (PK-like)"/>
    <property type="match status" value="1"/>
</dbReference>
<keyword evidence="2" id="KW-0808">Transferase</keyword>
<dbReference type="PROSITE" id="PS50011">
    <property type="entry name" value="PROTEIN_KINASE_DOM"/>
    <property type="match status" value="1"/>
</dbReference>
<name>A0A9W9HBB3_9EURO</name>
<protein>
    <submittedName>
        <fullName evidence="2">Protein kinase-like protein</fullName>
    </submittedName>
</protein>
<dbReference type="InterPro" id="IPR000719">
    <property type="entry name" value="Prot_kinase_dom"/>
</dbReference>
<dbReference type="SMART" id="SM00220">
    <property type="entry name" value="S_TKc"/>
    <property type="match status" value="1"/>
</dbReference>
<comment type="caution">
    <text evidence="2">The sequence shown here is derived from an EMBL/GenBank/DDBJ whole genome shotgun (WGS) entry which is preliminary data.</text>
</comment>
<dbReference type="GO" id="GO:0005524">
    <property type="term" value="F:ATP binding"/>
    <property type="evidence" value="ECO:0007669"/>
    <property type="project" value="InterPro"/>
</dbReference>
<dbReference type="InterPro" id="IPR011009">
    <property type="entry name" value="Kinase-like_dom_sf"/>
</dbReference>
<feature type="domain" description="Protein kinase" evidence="1">
    <location>
        <begin position="6"/>
        <end position="267"/>
    </location>
</feature>
<dbReference type="EMBL" id="JAPQKL010000002">
    <property type="protein sequence ID" value="KAJ5142566.1"/>
    <property type="molecule type" value="Genomic_DNA"/>
</dbReference>
<sequence length="307" mass="34749">MDTREFQDVESIARGGISFVYQVSPGVVVKIPQDDDFARQQFCNELQIYKTFSQQAACAFIVQCFYSTNEGIFLEHMKNEIDRKTDVVTSVNRLEPLHLRLAWMNSVTQAIAFLETLNLAHGDLRPDNILLDGNLRIKVTDFDYTAPFGTPFLVCQEPSGRTLRENEPGYDVEEAYGAGLLGPRTEQFALGSIYYFINYGMEVYGDKILTSDPRNRYIKMSELLQDMQFPVIDCDPIGDLISKCWHNQFPTIASLAMATEKLLEEQVTEETNSDADTSKNAASTKELCQELEKRGLFGFLRSKSPPV</sequence>
<reference evidence="2" key="2">
    <citation type="journal article" date="2023" name="IMA Fungus">
        <title>Comparative genomic study of the Penicillium genus elucidates a diverse pangenome and 15 lateral gene transfer events.</title>
        <authorList>
            <person name="Petersen C."/>
            <person name="Sorensen T."/>
            <person name="Nielsen M.R."/>
            <person name="Sondergaard T.E."/>
            <person name="Sorensen J.L."/>
            <person name="Fitzpatrick D.A."/>
            <person name="Frisvad J.C."/>
            <person name="Nielsen K.L."/>
        </authorList>
    </citation>
    <scope>NUCLEOTIDE SEQUENCE</scope>
    <source>
        <strain evidence="2">IBT 22155</strain>
    </source>
</reference>
<organism evidence="2 3">
    <name type="scientific">Penicillium bovifimosum</name>
    <dbReference type="NCBI Taxonomy" id="126998"/>
    <lineage>
        <taxon>Eukaryota</taxon>
        <taxon>Fungi</taxon>
        <taxon>Dikarya</taxon>
        <taxon>Ascomycota</taxon>
        <taxon>Pezizomycotina</taxon>
        <taxon>Eurotiomycetes</taxon>
        <taxon>Eurotiomycetidae</taxon>
        <taxon>Eurotiales</taxon>
        <taxon>Aspergillaceae</taxon>
        <taxon>Penicillium</taxon>
    </lineage>
</organism>